<name>A0AAE7A0J6_9PSED</name>
<dbReference type="EMBL" id="NIWU01000007">
    <property type="protein sequence ID" value="OXR28535.1"/>
    <property type="molecule type" value="Genomic_DNA"/>
</dbReference>
<evidence type="ECO:0000313" key="3">
    <source>
        <dbReference type="Proteomes" id="UP000215455"/>
    </source>
</evidence>
<reference evidence="1 3" key="1">
    <citation type="submission" date="2017-06" db="EMBL/GenBank/DDBJ databases">
        <authorList>
            <person name="Furmanczyk E.M."/>
        </authorList>
    </citation>
    <scope>NUCLEOTIDE SEQUENCE [LARGE SCALE GENOMIC DNA]</scope>
    <source>
        <strain evidence="1 3">DSM 16611</strain>
    </source>
</reference>
<dbReference type="EMBL" id="CP051487">
    <property type="protein sequence ID" value="QJC81459.1"/>
    <property type="molecule type" value="Genomic_DNA"/>
</dbReference>
<dbReference type="RefSeq" id="WP_020799450.1">
    <property type="nucleotide sequence ID" value="NZ_CP044409.1"/>
</dbReference>
<gene>
    <name evidence="2" type="ORF">HGP31_25345</name>
    <name evidence="1" type="ORF">PSUM_26485</name>
</gene>
<dbReference type="GeneID" id="72196953"/>
<organism evidence="2 4">
    <name type="scientific">Pseudomonas umsongensis</name>
    <dbReference type="NCBI Taxonomy" id="198618"/>
    <lineage>
        <taxon>Bacteria</taxon>
        <taxon>Pseudomonadati</taxon>
        <taxon>Pseudomonadota</taxon>
        <taxon>Gammaproteobacteria</taxon>
        <taxon>Pseudomonadales</taxon>
        <taxon>Pseudomonadaceae</taxon>
        <taxon>Pseudomonas</taxon>
    </lineage>
</organism>
<reference evidence="2 4" key="2">
    <citation type="submission" date="2020-04" db="EMBL/GenBank/DDBJ databases">
        <authorList>
            <person name="Yao Y."/>
            <person name="He Z."/>
        </authorList>
    </citation>
    <scope>NUCLEOTIDE SEQUENCE [LARGE SCALE GENOMIC DNA]</scope>
    <source>
        <strain evidence="2 4">CY-1</strain>
    </source>
</reference>
<protein>
    <submittedName>
        <fullName evidence="2">DNA polymerase III subunit chi</fullName>
    </submittedName>
</protein>
<dbReference type="AlphaFoldDB" id="A0AAE7A0J6"/>
<evidence type="ECO:0000313" key="2">
    <source>
        <dbReference type="EMBL" id="QJC81459.1"/>
    </source>
</evidence>
<dbReference type="Proteomes" id="UP000215455">
    <property type="component" value="Unassembled WGS sequence"/>
</dbReference>
<evidence type="ECO:0000313" key="1">
    <source>
        <dbReference type="EMBL" id="OXR28535.1"/>
    </source>
</evidence>
<proteinExistence type="predicted"/>
<keyword evidence="3" id="KW-1185">Reference proteome</keyword>
<accession>A0AAE7A0J6</accession>
<evidence type="ECO:0000313" key="4">
    <source>
        <dbReference type="Proteomes" id="UP000501367"/>
    </source>
</evidence>
<dbReference type="Proteomes" id="UP000501367">
    <property type="component" value="Chromosome"/>
</dbReference>
<sequence>MDTPKPLQQSAHLLDDLESIRQLLGDDNLQPPLLTDTVEEGDQEQIPMLFDTVREPAPAVAPTPLKPAAEPAPSANQNADALLYLDSELRAAAQLIMQDVIDDFAPHIETEIKRRLSARMERLLSQYND</sequence>
<dbReference type="KEGG" id="pum:HGP31_25345"/>